<dbReference type="Proteomes" id="UP000293854">
    <property type="component" value="Unassembled WGS sequence"/>
</dbReference>
<evidence type="ECO:0000256" key="5">
    <source>
        <dbReference type="PIRNR" id="PIRNR016557"/>
    </source>
</evidence>
<comment type="caution">
    <text evidence="6">The sequence shown here is derived from an EMBL/GenBank/DDBJ whole genome shotgun (WGS) entry which is preliminary data.</text>
</comment>
<accession>A0A4Q7CJ80</accession>
<dbReference type="InterPro" id="IPR016667">
    <property type="entry name" value="Caps_polysacc_synth_CpsB/CapC"/>
</dbReference>
<evidence type="ECO:0000256" key="2">
    <source>
        <dbReference type="ARBA" id="ARBA00022801"/>
    </source>
</evidence>
<name>A0A4Q7CJ80_9STAP</name>
<dbReference type="PANTHER" id="PTHR39181">
    <property type="entry name" value="TYROSINE-PROTEIN PHOSPHATASE YWQE"/>
    <property type="match status" value="1"/>
</dbReference>
<dbReference type="Pfam" id="PF19567">
    <property type="entry name" value="CpsB_CapC"/>
    <property type="match status" value="1"/>
</dbReference>
<evidence type="ECO:0000313" key="6">
    <source>
        <dbReference type="EMBL" id="RZI00009.1"/>
    </source>
</evidence>
<comment type="similarity">
    <text evidence="1 5">Belongs to the metallo-dependent hydrolases superfamily. CpsB/CapC family.</text>
</comment>
<dbReference type="InterPro" id="IPR016195">
    <property type="entry name" value="Pol/histidinol_Pase-like"/>
</dbReference>
<dbReference type="AlphaFoldDB" id="A0A4Q7CJ80"/>
<protein>
    <recommendedName>
        <fullName evidence="5">Tyrosine-protein phosphatase</fullName>
        <ecNumber evidence="5">3.1.3.48</ecNumber>
    </recommendedName>
</protein>
<evidence type="ECO:0000256" key="1">
    <source>
        <dbReference type="ARBA" id="ARBA00005750"/>
    </source>
</evidence>
<comment type="catalytic activity">
    <reaction evidence="4 5">
        <text>O-phospho-L-tyrosyl-[protein] + H2O = L-tyrosyl-[protein] + phosphate</text>
        <dbReference type="Rhea" id="RHEA:10684"/>
        <dbReference type="Rhea" id="RHEA-COMP:10136"/>
        <dbReference type="Rhea" id="RHEA-COMP:20101"/>
        <dbReference type="ChEBI" id="CHEBI:15377"/>
        <dbReference type="ChEBI" id="CHEBI:43474"/>
        <dbReference type="ChEBI" id="CHEBI:46858"/>
        <dbReference type="ChEBI" id="CHEBI:61978"/>
        <dbReference type="EC" id="3.1.3.48"/>
    </reaction>
</comment>
<dbReference type="EC" id="3.1.3.48" evidence="5"/>
<organism evidence="6 7">
    <name type="scientific">Staphylococcus condimenti</name>
    <dbReference type="NCBI Taxonomy" id="70255"/>
    <lineage>
        <taxon>Bacteria</taxon>
        <taxon>Bacillati</taxon>
        <taxon>Bacillota</taxon>
        <taxon>Bacilli</taxon>
        <taxon>Bacillales</taxon>
        <taxon>Staphylococcaceae</taxon>
        <taxon>Staphylococcus</taxon>
    </lineage>
</organism>
<evidence type="ECO:0000313" key="7">
    <source>
        <dbReference type="Proteomes" id="UP000293854"/>
    </source>
</evidence>
<proteinExistence type="inferred from homology"/>
<evidence type="ECO:0000256" key="3">
    <source>
        <dbReference type="ARBA" id="ARBA00022912"/>
    </source>
</evidence>
<dbReference type="PANTHER" id="PTHR39181:SF1">
    <property type="entry name" value="TYROSINE-PROTEIN PHOSPHATASE YWQE"/>
    <property type="match status" value="1"/>
</dbReference>
<keyword evidence="3 5" id="KW-0904">Protein phosphatase</keyword>
<keyword evidence="2 5" id="KW-0378">Hydrolase</keyword>
<dbReference type="GO" id="GO:0004725">
    <property type="term" value="F:protein tyrosine phosphatase activity"/>
    <property type="evidence" value="ECO:0007669"/>
    <property type="project" value="UniProtKB-UniRule"/>
</dbReference>
<dbReference type="PIRSF" id="PIRSF016557">
    <property type="entry name" value="Caps_synth_CpsB"/>
    <property type="match status" value="1"/>
</dbReference>
<sequence>MIDIHNHIIPGVDDGPKIDIETIMLLKQAKKEGVTGIIATPHHLHTRYSNDFDEVIKSIEELNQHDEIKALDVNIYPGQEIRITDQIITGIEEGTIKGLNNSKYLLIEFPSNEVPHYTKQLFFEIQSKGFIPIIAHPERNKAIIQDVEILYDLINAGALSQITSTSLTGVLGKKLQSFSIQLLENNLTHFISSDAHNTEGRPFIMQSLFNNKKLNRVEDEMNQCILNAEKLIADQNVVKNVPSMPKKNKFWLFR</sequence>
<dbReference type="RefSeq" id="WP_130135823.1">
    <property type="nucleotide sequence ID" value="NZ_RQTE01000363.1"/>
</dbReference>
<dbReference type="SUPFAM" id="SSF89550">
    <property type="entry name" value="PHP domain-like"/>
    <property type="match status" value="1"/>
</dbReference>
<gene>
    <name evidence="6" type="ORF">EIG99_12735</name>
</gene>
<dbReference type="EMBL" id="RQTE01000363">
    <property type="protein sequence ID" value="RZI00009.1"/>
    <property type="molecule type" value="Genomic_DNA"/>
</dbReference>
<evidence type="ECO:0000256" key="4">
    <source>
        <dbReference type="ARBA" id="ARBA00051722"/>
    </source>
</evidence>
<dbReference type="GO" id="GO:0030145">
    <property type="term" value="F:manganese ion binding"/>
    <property type="evidence" value="ECO:0007669"/>
    <property type="project" value="UniProtKB-UniRule"/>
</dbReference>
<dbReference type="Gene3D" id="3.20.20.140">
    <property type="entry name" value="Metal-dependent hydrolases"/>
    <property type="match status" value="1"/>
</dbReference>
<reference evidence="6 7" key="1">
    <citation type="submission" date="2018-11" db="EMBL/GenBank/DDBJ databases">
        <title>Genomic profiling of Staphylococcus species from a Poultry farm system in KwaZulu-Natal, South Africa.</title>
        <authorList>
            <person name="Amoako D.G."/>
            <person name="Somboro A.M."/>
            <person name="Abia A.L.K."/>
            <person name="Bester L.A."/>
            <person name="Essack S.Y."/>
        </authorList>
    </citation>
    <scope>NUCLEOTIDE SEQUENCE [LARGE SCALE GENOMIC DNA]</scope>
    <source>
        <strain evidence="6 7">SA11</strain>
    </source>
</reference>